<feature type="transmembrane region" description="Helical" evidence="2">
    <location>
        <begin position="29"/>
        <end position="46"/>
    </location>
</feature>
<dbReference type="PATRIC" id="fig|1132509.6.peg.2059"/>
<gene>
    <name evidence="3" type="ORF">C447_09117</name>
</gene>
<keyword evidence="4" id="KW-1185">Reference proteome</keyword>
<accession>M0M2I1</accession>
<reference evidence="3 4" key="1">
    <citation type="journal article" date="2014" name="PLoS Genet.">
        <title>Phylogenetically driven sequencing of extremely halophilic archaea reveals strategies for static and dynamic osmo-response.</title>
        <authorList>
            <person name="Becker E.A."/>
            <person name="Seitzer P.M."/>
            <person name="Tritt A."/>
            <person name="Larsen D."/>
            <person name="Krusor M."/>
            <person name="Yao A.I."/>
            <person name="Wu D."/>
            <person name="Madern D."/>
            <person name="Eisen J.A."/>
            <person name="Darling A.E."/>
            <person name="Facciotti M.T."/>
        </authorList>
    </citation>
    <scope>NUCLEOTIDE SEQUENCE [LARGE SCALE GENOMIC DNA]</scope>
    <source>
        <strain evidence="3 4">100A6</strain>
    </source>
</reference>
<dbReference type="OrthoDB" id="307011at2157"/>
<keyword evidence="2" id="KW-1133">Transmembrane helix</keyword>
<keyword evidence="2" id="KW-0472">Membrane</keyword>
<protein>
    <submittedName>
        <fullName evidence="3">Uncharacterized protein</fullName>
    </submittedName>
</protein>
<feature type="transmembrane region" description="Helical" evidence="2">
    <location>
        <begin position="58"/>
        <end position="78"/>
    </location>
</feature>
<evidence type="ECO:0000256" key="2">
    <source>
        <dbReference type="SAM" id="Phobius"/>
    </source>
</evidence>
<organism evidence="3 4">
    <name type="scientific">Halococcus hamelinensis 100A6</name>
    <dbReference type="NCBI Taxonomy" id="1132509"/>
    <lineage>
        <taxon>Archaea</taxon>
        <taxon>Methanobacteriati</taxon>
        <taxon>Methanobacteriota</taxon>
        <taxon>Stenosarchaea group</taxon>
        <taxon>Halobacteria</taxon>
        <taxon>Halobacteriales</taxon>
        <taxon>Halococcaceae</taxon>
        <taxon>Halococcus</taxon>
    </lineage>
</organism>
<keyword evidence="2" id="KW-0812">Transmembrane</keyword>
<dbReference type="AlphaFoldDB" id="M0M2I1"/>
<evidence type="ECO:0000256" key="1">
    <source>
        <dbReference type="SAM" id="MobiDB-lite"/>
    </source>
</evidence>
<comment type="caution">
    <text evidence="3">The sequence shown here is derived from an EMBL/GenBank/DDBJ whole genome shotgun (WGS) entry which is preliminary data.</text>
</comment>
<dbReference type="Proteomes" id="UP000011566">
    <property type="component" value="Unassembled WGS sequence"/>
</dbReference>
<sequence length="163" mass="17379">MARNRTALAVGTLSVAALLVAALGLYRVFSYLAGALIVAVLPLAAVERGDRELDVTPYTGLVAGLGLLFAVGLTGIWLLWDPGTASESYLLGVPQSTFVYILFLWLLPLLAPVYYAVSVFNETANEELVADVMDDARQAQRETDFPLAPSRSTGVESDGGSDR</sequence>
<dbReference type="EMBL" id="AOMB01000026">
    <property type="protein sequence ID" value="EMA38605.1"/>
    <property type="molecule type" value="Genomic_DNA"/>
</dbReference>
<feature type="transmembrane region" description="Helical" evidence="2">
    <location>
        <begin position="98"/>
        <end position="117"/>
    </location>
</feature>
<evidence type="ECO:0000313" key="3">
    <source>
        <dbReference type="EMBL" id="EMA38605.1"/>
    </source>
</evidence>
<name>M0M2I1_9EURY</name>
<evidence type="ECO:0000313" key="4">
    <source>
        <dbReference type="Proteomes" id="UP000011566"/>
    </source>
</evidence>
<dbReference type="eggNOG" id="arCOG10742">
    <property type="taxonomic scope" value="Archaea"/>
</dbReference>
<proteinExistence type="predicted"/>
<feature type="transmembrane region" description="Helical" evidence="2">
    <location>
        <begin position="7"/>
        <end position="23"/>
    </location>
</feature>
<dbReference type="RefSeq" id="WP_007693114.1">
    <property type="nucleotide sequence ID" value="NZ_AJRK01000426.1"/>
</dbReference>
<feature type="region of interest" description="Disordered" evidence="1">
    <location>
        <begin position="141"/>
        <end position="163"/>
    </location>
</feature>